<name>A0A397HH83_9GLOM</name>
<reference evidence="3 4" key="1">
    <citation type="submission" date="2018-08" db="EMBL/GenBank/DDBJ databases">
        <title>Genome and evolution of the arbuscular mycorrhizal fungus Diversispora epigaea (formerly Glomus versiforme) and its bacterial endosymbionts.</title>
        <authorList>
            <person name="Sun X."/>
            <person name="Fei Z."/>
            <person name="Harrison M."/>
        </authorList>
    </citation>
    <scope>NUCLEOTIDE SEQUENCE [LARGE SCALE GENOMIC DNA]</scope>
    <source>
        <strain evidence="3 4">IT104</strain>
    </source>
</reference>
<dbReference type="InterPro" id="IPR051481">
    <property type="entry name" value="BTB-POZ/Galectin-3-binding"/>
</dbReference>
<dbReference type="PROSITE" id="PS50097">
    <property type="entry name" value="BTB"/>
    <property type="match status" value="1"/>
</dbReference>
<dbReference type="InterPro" id="IPR011705">
    <property type="entry name" value="BACK"/>
</dbReference>
<dbReference type="SMART" id="SM00225">
    <property type="entry name" value="BTB"/>
    <property type="match status" value="1"/>
</dbReference>
<proteinExistence type="predicted"/>
<dbReference type="PANTHER" id="PTHR24410:SF23">
    <property type="entry name" value="BTB DOMAIN-CONTAINING PROTEIN-RELATED"/>
    <property type="match status" value="1"/>
</dbReference>
<dbReference type="PANTHER" id="PTHR24410">
    <property type="entry name" value="HL07962P-RELATED"/>
    <property type="match status" value="1"/>
</dbReference>
<dbReference type="AlphaFoldDB" id="A0A397HH83"/>
<feature type="domain" description="TLDc" evidence="2">
    <location>
        <begin position="305"/>
        <end position="489"/>
    </location>
</feature>
<evidence type="ECO:0000259" key="1">
    <source>
        <dbReference type="PROSITE" id="PS50097"/>
    </source>
</evidence>
<dbReference type="EMBL" id="PQFF01000320">
    <property type="protein sequence ID" value="RHZ60884.1"/>
    <property type="molecule type" value="Genomic_DNA"/>
</dbReference>
<dbReference type="InterPro" id="IPR000210">
    <property type="entry name" value="BTB/POZ_dom"/>
</dbReference>
<keyword evidence="4" id="KW-1185">Reference proteome</keyword>
<dbReference type="InterPro" id="IPR011333">
    <property type="entry name" value="SKP1/BTB/POZ_sf"/>
</dbReference>
<dbReference type="Proteomes" id="UP000266861">
    <property type="component" value="Unassembled WGS sequence"/>
</dbReference>
<organism evidence="3 4">
    <name type="scientific">Diversispora epigaea</name>
    <dbReference type="NCBI Taxonomy" id="1348612"/>
    <lineage>
        <taxon>Eukaryota</taxon>
        <taxon>Fungi</taxon>
        <taxon>Fungi incertae sedis</taxon>
        <taxon>Mucoromycota</taxon>
        <taxon>Glomeromycotina</taxon>
        <taxon>Glomeromycetes</taxon>
        <taxon>Diversisporales</taxon>
        <taxon>Diversisporaceae</taxon>
        <taxon>Diversispora</taxon>
    </lineage>
</organism>
<dbReference type="Gene3D" id="1.25.40.420">
    <property type="match status" value="1"/>
</dbReference>
<dbReference type="Pfam" id="PF07534">
    <property type="entry name" value="TLD"/>
    <property type="match status" value="1"/>
</dbReference>
<sequence length="493" mass="57386">MTTKFFDRLSDDLIRFFESGINYDASIEVGEDTDIYKVHSIVLRLRSPYFKKKFDEITFNDDFVKVLKLPKISVKVFNVIIKYVYGGIISLEKLENSVIFELLIASNELELDELINHLQTHLVYNNASWLRLNFAQVYQTSYQVKNFVIIQEFYNDIIAKHPNTIFESENFYSLPEDALISILKRDDLQLDEGKIWDYAIQWGKAKNPTLPANLDEWTSDNFLILKKTLKRCLPCVRFFSIPGKDVVEKIYPYQQLLENQLFLDINSKIIAPNRTITTSLVLPPRKVLITILPTRRNTPIPLSSKIITNEHALEISSWIDKKESAYIGNNPYDFKLLVRGSRDGFDVKTIFDICDQISNTVIILKVKDTGEILGGFNPLEWNRETNQLKKTEDSFIFSLKTSFWSNSVLSRVNENSERAICSYRRDFKFGFDHALCLRGNLKTEKKCVCKFSTLYLQPIRPFKFLAPKYTTPEDRCLFSVDEYEIFEILSNSI</sequence>
<dbReference type="OrthoDB" id="10249567at2759"/>
<comment type="caution">
    <text evidence="3">The sequence shown here is derived from an EMBL/GenBank/DDBJ whole genome shotgun (WGS) entry which is preliminary data.</text>
</comment>
<protein>
    <recommendedName>
        <fullName evidence="5">BTB domain-containing protein</fullName>
    </recommendedName>
</protein>
<evidence type="ECO:0000313" key="4">
    <source>
        <dbReference type="Proteomes" id="UP000266861"/>
    </source>
</evidence>
<evidence type="ECO:0000313" key="3">
    <source>
        <dbReference type="EMBL" id="RHZ60884.1"/>
    </source>
</evidence>
<evidence type="ECO:0000259" key="2">
    <source>
        <dbReference type="PROSITE" id="PS51886"/>
    </source>
</evidence>
<dbReference type="InterPro" id="IPR006571">
    <property type="entry name" value="TLDc_dom"/>
</dbReference>
<gene>
    <name evidence="3" type="ORF">Glove_350g106</name>
</gene>
<feature type="domain" description="BTB" evidence="1">
    <location>
        <begin position="23"/>
        <end position="93"/>
    </location>
</feature>
<dbReference type="Gene3D" id="3.30.710.10">
    <property type="entry name" value="Potassium Channel Kv1.1, Chain A"/>
    <property type="match status" value="1"/>
</dbReference>
<evidence type="ECO:0008006" key="5">
    <source>
        <dbReference type="Google" id="ProtNLM"/>
    </source>
</evidence>
<accession>A0A397HH83</accession>
<dbReference type="Pfam" id="PF07707">
    <property type="entry name" value="BACK"/>
    <property type="match status" value="1"/>
</dbReference>
<dbReference type="Pfam" id="PF00651">
    <property type="entry name" value="BTB"/>
    <property type="match status" value="1"/>
</dbReference>
<dbReference type="SUPFAM" id="SSF54695">
    <property type="entry name" value="POZ domain"/>
    <property type="match status" value="1"/>
</dbReference>
<dbReference type="PROSITE" id="PS51886">
    <property type="entry name" value="TLDC"/>
    <property type="match status" value="1"/>
</dbReference>